<reference evidence="2" key="1">
    <citation type="journal article" date="2021" name="Proc. Natl. Acad. Sci. U.S.A.">
        <title>Three genomes in the algal genus Volvox reveal the fate of a haploid sex-determining region after a transition to homothallism.</title>
        <authorList>
            <person name="Yamamoto K."/>
            <person name="Hamaji T."/>
            <person name="Kawai-Toyooka H."/>
            <person name="Matsuzaki R."/>
            <person name="Takahashi F."/>
            <person name="Nishimura Y."/>
            <person name="Kawachi M."/>
            <person name="Noguchi H."/>
            <person name="Minakuchi Y."/>
            <person name="Umen J.G."/>
            <person name="Toyoda A."/>
            <person name="Nozaki H."/>
        </authorList>
    </citation>
    <scope>NUCLEOTIDE SEQUENCE</scope>
    <source>
        <strain evidence="2">NIES-3780</strain>
    </source>
</reference>
<accession>A0A8J4B3Q0</accession>
<organism evidence="2 3">
    <name type="scientific">Volvox africanus</name>
    <dbReference type="NCBI Taxonomy" id="51714"/>
    <lineage>
        <taxon>Eukaryota</taxon>
        <taxon>Viridiplantae</taxon>
        <taxon>Chlorophyta</taxon>
        <taxon>core chlorophytes</taxon>
        <taxon>Chlorophyceae</taxon>
        <taxon>CS clade</taxon>
        <taxon>Chlamydomonadales</taxon>
        <taxon>Volvocaceae</taxon>
        <taxon>Volvox</taxon>
    </lineage>
</organism>
<evidence type="ECO:0000256" key="1">
    <source>
        <dbReference type="SAM" id="MobiDB-lite"/>
    </source>
</evidence>
<feature type="non-terminal residue" evidence="2">
    <location>
        <position position="118"/>
    </location>
</feature>
<comment type="caution">
    <text evidence="2">The sequence shown here is derived from an EMBL/GenBank/DDBJ whole genome shotgun (WGS) entry which is preliminary data.</text>
</comment>
<evidence type="ECO:0000313" key="2">
    <source>
        <dbReference type="EMBL" id="GIL50976.1"/>
    </source>
</evidence>
<keyword evidence="3" id="KW-1185">Reference proteome</keyword>
<sequence length="118" mass="12363">MSFPSVFFRSKSCESRGLNARPNSGLLEIVLRTDSRSVRRAVAGREMADGGSGAAHTRTVSLGDPSRVAVKRCDDASAVLPGPRPAAVDVSAVSCGATSRPRAKSLKSRSVPKVERAP</sequence>
<name>A0A8J4B3Q0_9CHLO</name>
<gene>
    <name evidence="2" type="ORF">Vafri_7048</name>
</gene>
<evidence type="ECO:0000313" key="3">
    <source>
        <dbReference type="Proteomes" id="UP000747399"/>
    </source>
</evidence>
<protein>
    <submittedName>
        <fullName evidence="2">Uncharacterized protein</fullName>
    </submittedName>
</protein>
<feature type="region of interest" description="Disordered" evidence="1">
    <location>
        <begin position="94"/>
        <end position="118"/>
    </location>
</feature>
<proteinExistence type="predicted"/>
<dbReference type="Proteomes" id="UP000747399">
    <property type="component" value="Unassembled WGS sequence"/>
</dbReference>
<dbReference type="EMBL" id="BNCO01000010">
    <property type="protein sequence ID" value="GIL50976.1"/>
    <property type="molecule type" value="Genomic_DNA"/>
</dbReference>
<dbReference type="AlphaFoldDB" id="A0A8J4B3Q0"/>